<gene>
    <name evidence="3" type="ORF">JOB18_045094</name>
</gene>
<feature type="domain" description="Anti-proliferative protein" evidence="2">
    <location>
        <begin position="94"/>
        <end position="113"/>
    </location>
</feature>
<dbReference type="EMBL" id="JAGKHQ010000009">
    <property type="protein sequence ID" value="KAG7509469.1"/>
    <property type="molecule type" value="Genomic_DNA"/>
</dbReference>
<evidence type="ECO:0000313" key="3">
    <source>
        <dbReference type="EMBL" id="KAG7509469.1"/>
    </source>
</evidence>
<dbReference type="Pfam" id="PF07742">
    <property type="entry name" value="BTG"/>
    <property type="match status" value="1"/>
</dbReference>
<dbReference type="PANTHER" id="PTHR22978">
    <property type="entry name" value="B-CELL TRANSLOCATION GENE"/>
    <property type="match status" value="1"/>
</dbReference>
<dbReference type="GO" id="GO:0005737">
    <property type="term" value="C:cytoplasm"/>
    <property type="evidence" value="ECO:0007669"/>
    <property type="project" value="TreeGrafter"/>
</dbReference>
<sequence length="166" mass="19126">MEAFGSMREETVAVLIYLRKLLNKIGKLDSYKVEPFLESLGVSLQEKFRGHWYPENPSKGQAYRCIRVNRFSREDPVLLQACRESGVQYSDLGLPRELTLWIDPGEVCCRYGEGSMFFSLATFSTKVEDKGRSHTRHLTTNTRHCSKKLNGNASEWYPKKMVPVKQ</sequence>
<dbReference type="GO" id="GO:0005634">
    <property type="term" value="C:nucleus"/>
    <property type="evidence" value="ECO:0007669"/>
    <property type="project" value="TreeGrafter"/>
</dbReference>
<accession>A0AAV6RWL2</accession>
<evidence type="ECO:0000256" key="1">
    <source>
        <dbReference type="ARBA" id="ARBA00007989"/>
    </source>
</evidence>
<proteinExistence type="inferred from homology"/>
<dbReference type="InterPro" id="IPR033332">
    <property type="entry name" value="BTG"/>
</dbReference>
<dbReference type="PROSITE" id="PS01203">
    <property type="entry name" value="BTG_2"/>
    <property type="match status" value="1"/>
</dbReference>
<evidence type="ECO:0000259" key="2">
    <source>
        <dbReference type="PROSITE" id="PS01203"/>
    </source>
</evidence>
<dbReference type="Proteomes" id="UP000693946">
    <property type="component" value="Linkage Group LG17"/>
</dbReference>
<comment type="similarity">
    <text evidence="1">Belongs to the BTG family.</text>
</comment>
<dbReference type="InterPro" id="IPR002087">
    <property type="entry name" value="Anti_prolifrtn"/>
</dbReference>
<evidence type="ECO:0000313" key="4">
    <source>
        <dbReference type="Proteomes" id="UP000693946"/>
    </source>
</evidence>
<organism evidence="3 4">
    <name type="scientific">Solea senegalensis</name>
    <name type="common">Senegalese sole</name>
    <dbReference type="NCBI Taxonomy" id="28829"/>
    <lineage>
        <taxon>Eukaryota</taxon>
        <taxon>Metazoa</taxon>
        <taxon>Chordata</taxon>
        <taxon>Craniata</taxon>
        <taxon>Vertebrata</taxon>
        <taxon>Euteleostomi</taxon>
        <taxon>Actinopterygii</taxon>
        <taxon>Neopterygii</taxon>
        <taxon>Teleostei</taxon>
        <taxon>Neoteleostei</taxon>
        <taxon>Acanthomorphata</taxon>
        <taxon>Carangaria</taxon>
        <taxon>Pleuronectiformes</taxon>
        <taxon>Pleuronectoidei</taxon>
        <taxon>Soleidae</taxon>
        <taxon>Solea</taxon>
    </lineage>
</organism>
<name>A0AAV6RWL2_SOLSE</name>
<keyword evidence="4" id="KW-1185">Reference proteome</keyword>
<protein>
    <recommendedName>
        <fullName evidence="2">Anti-proliferative protein domain-containing protein</fullName>
    </recommendedName>
</protein>
<dbReference type="AlphaFoldDB" id="A0AAV6RWL2"/>
<dbReference type="SMART" id="SM00099">
    <property type="entry name" value="btg1"/>
    <property type="match status" value="1"/>
</dbReference>
<dbReference type="PANTHER" id="PTHR22978:SF6">
    <property type="entry name" value="PROTEIN BTG3"/>
    <property type="match status" value="1"/>
</dbReference>
<dbReference type="FunFam" id="3.90.640.90:FF:000002">
    <property type="entry name" value="BTG anti-proliferation factor 4"/>
    <property type="match status" value="1"/>
</dbReference>
<comment type="caution">
    <text evidence="3">The sequence shown here is derived from an EMBL/GenBank/DDBJ whole genome shotgun (WGS) entry which is preliminary data.</text>
</comment>
<reference evidence="3 4" key="1">
    <citation type="journal article" date="2021" name="Sci. Rep.">
        <title>Chromosome anchoring in Senegalese sole (Solea senegalensis) reveals sex-associated markers and genome rearrangements in flatfish.</title>
        <authorList>
            <person name="Guerrero-Cozar I."/>
            <person name="Gomez-Garrido J."/>
            <person name="Berbel C."/>
            <person name="Martinez-Blanch J.F."/>
            <person name="Alioto T."/>
            <person name="Claros M.G."/>
            <person name="Gagnaire P.A."/>
            <person name="Manchado M."/>
        </authorList>
    </citation>
    <scope>NUCLEOTIDE SEQUENCE [LARGE SCALE GENOMIC DNA]</scope>
    <source>
        <strain evidence="3">Sse05_10M</strain>
    </source>
</reference>